<dbReference type="EMBL" id="AOKY01000456">
    <property type="protein sequence ID" value="KDB21584.1"/>
    <property type="molecule type" value="Genomic_DNA"/>
</dbReference>
<dbReference type="AlphaFoldDB" id="A0A059J1C7"/>
<gene>
    <name evidence="2" type="ORF">H109_06487</name>
</gene>
<sequence length="221" mass="24558">MSTNSSGRRKRRAGTPLEGSNTNTKTTKTTSTSAYNRNFEQKLIDYGVYPKGYDDSKCVGGDYLFGNLAPLTDGTLVNAKPDYFVGARPEQLKPEIRNELNNLSQSATTPKGEPIFDNNAYTITSTYQAGQLKLYTTHPAAPQESDGRPEYIMTSLRSFAMTDSLDTFRKGATAYRNARDWAKEQRDEFIKSANERHELLSSERESTPEPCSPGRSTLAAK</sequence>
<keyword evidence="3" id="KW-1185">Reference proteome</keyword>
<feature type="region of interest" description="Disordered" evidence="1">
    <location>
        <begin position="193"/>
        <end position="221"/>
    </location>
</feature>
<dbReference type="OMA" id="IPTRHAN"/>
<proteinExistence type="predicted"/>
<dbReference type="STRING" id="1215338.A0A059J1C7"/>
<feature type="compositionally biased region" description="Low complexity" evidence="1">
    <location>
        <begin position="20"/>
        <end position="33"/>
    </location>
</feature>
<dbReference type="HOGENOM" id="CLU_1251461_0_0_1"/>
<reference evidence="2 3" key="1">
    <citation type="submission" date="2014-02" db="EMBL/GenBank/DDBJ databases">
        <title>The Genome Sequence of Trichophyton interdigitale MR816.</title>
        <authorList>
            <consortium name="The Broad Institute Genomics Platform"/>
            <person name="Cuomo C.A."/>
            <person name="White T.C."/>
            <person name="Graser Y."/>
            <person name="Martinez-Rossi N."/>
            <person name="Heitman J."/>
            <person name="Young S.K."/>
            <person name="Zeng Q."/>
            <person name="Gargeya S."/>
            <person name="Abouelleil A."/>
            <person name="Alvarado L."/>
            <person name="Chapman S.B."/>
            <person name="Gainer-Dewar J."/>
            <person name="Goldberg J."/>
            <person name="Griggs A."/>
            <person name="Gujja S."/>
            <person name="Hansen M."/>
            <person name="Howarth C."/>
            <person name="Imamovic A."/>
            <person name="Larimer J."/>
            <person name="Martinez D."/>
            <person name="Murphy C."/>
            <person name="Pearson M.D."/>
            <person name="Persinoti G."/>
            <person name="Poon T."/>
            <person name="Priest M."/>
            <person name="Roberts A.D."/>
            <person name="Saif S."/>
            <person name="Shea T.D."/>
            <person name="Sykes S.N."/>
            <person name="Wortman J."/>
            <person name="Nusbaum C."/>
            <person name="Birren B."/>
        </authorList>
    </citation>
    <scope>NUCLEOTIDE SEQUENCE [LARGE SCALE GENOMIC DNA]</scope>
    <source>
        <strain evidence="2 3">MR816</strain>
    </source>
</reference>
<feature type="compositionally biased region" description="Basic and acidic residues" evidence="1">
    <location>
        <begin position="193"/>
        <end position="207"/>
    </location>
</feature>
<dbReference type="OrthoDB" id="5403634at2759"/>
<dbReference type="Proteomes" id="UP000024533">
    <property type="component" value="Unassembled WGS sequence"/>
</dbReference>
<evidence type="ECO:0000313" key="3">
    <source>
        <dbReference type="Proteomes" id="UP000024533"/>
    </source>
</evidence>
<comment type="caution">
    <text evidence="2">The sequence shown here is derived from an EMBL/GenBank/DDBJ whole genome shotgun (WGS) entry which is preliminary data.</text>
</comment>
<protein>
    <submittedName>
        <fullName evidence="2">Uncharacterized protein</fullName>
    </submittedName>
</protein>
<organism evidence="2 3">
    <name type="scientific">Trichophyton interdigitale (strain MR816)</name>
    <dbReference type="NCBI Taxonomy" id="1215338"/>
    <lineage>
        <taxon>Eukaryota</taxon>
        <taxon>Fungi</taxon>
        <taxon>Dikarya</taxon>
        <taxon>Ascomycota</taxon>
        <taxon>Pezizomycotina</taxon>
        <taxon>Eurotiomycetes</taxon>
        <taxon>Eurotiomycetidae</taxon>
        <taxon>Onygenales</taxon>
        <taxon>Arthrodermataceae</taxon>
        <taxon>Trichophyton</taxon>
    </lineage>
</organism>
<name>A0A059J1C7_TRIIM</name>
<accession>A0A059J1C7</accession>
<feature type="region of interest" description="Disordered" evidence="1">
    <location>
        <begin position="1"/>
        <end position="34"/>
    </location>
</feature>
<evidence type="ECO:0000256" key="1">
    <source>
        <dbReference type="SAM" id="MobiDB-lite"/>
    </source>
</evidence>
<evidence type="ECO:0000313" key="2">
    <source>
        <dbReference type="EMBL" id="KDB21584.1"/>
    </source>
</evidence>